<feature type="region of interest" description="Disordered" evidence="1">
    <location>
        <begin position="297"/>
        <end position="337"/>
    </location>
</feature>
<reference evidence="2" key="1">
    <citation type="submission" date="2021-01" db="EMBL/GenBank/DDBJ databases">
        <authorList>
            <person name="Corre E."/>
            <person name="Pelletier E."/>
            <person name="Niang G."/>
            <person name="Scheremetjew M."/>
            <person name="Finn R."/>
            <person name="Kale V."/>
            <person name="Holt S."/>
            <person name="Cochrane G."/>
            <person name="Meng A."/>
            <person name="Brown T."/>
            <person name="Cohen L."/>
        </authorList>
    </citation>
    <scope>NUCLEOTIDE SEQUENCE</scope>
    <source>
        <strain evidence="2">CCMP 2712</strain>
    </source>
</reference>
<evidence type="ECO:0008006" key="3">
    <source>
        <dbReference type="Google" id="ProtNLM"/>
    </source>
</evidence>
<name>A0A7S4NTE0_GUITH</name>
<evidence type="ECO:0000313" key="2">
    <source>
        <dbReference type="EMBL" id="CAE2307326.1"/>
    </source>
</evidence>
<organism evidence="2">
    <name type="scientific">Guillardia theta</name>
    <name type="common">Cryptophyte</name>
    <name type="synonym">Cryptomonas phi</name>
    <dbReference type="NCBI Taxonomy" id="55529"/>
    <lineage>
        <taxon>Eukaryota</taxon>
        <taxon>Cryptophyceae</taxon>
        <taxon>Pyrenomonadales</taxon>
        <taxon>Geminigeraceae</taxon>
        <taxon>Guillardia</taxon>
    </lineage>
</organism>
<dbReference type="AlphaFoldDB" id="A0A7S4NTE0"/>
<sequence>MVPRSLFSQQEALDRQQLLLNWKRAKVFASLVGSPWQGKGVKLFTEWVPPLDPQGRPVPSWLRFVPSSKLSQSKTSTMEMEHGNGTVARNCASLSECSACVNGGCLWCGSDAQICSTECPAIQGQLVHEAVETCPASLAGVKSDTSPWGIAVEKQEENLKRLHEMVELARKTSGYPLLDALKHLRAKKTKEEILLDSKLNANSLTRTLAKLNLEQEKINLKRQMLYFRTEVGISTGREGSVYDMTVGGGGTFDPFVKSTTTWSLLGRPTPGWLHWGGDDDGGYLNPVGGSGWDPSVVNPAENGQYGPATNAYRKKHPHPESEAPLASTMAGSPLFGA</sequence>
<protein>
    <recommendedName>
        <fullName evidence="3">PSI domain-containing protein</fullName>
    </recommendedName>
</protein>
<proteinExistence type="predicted"/>
<gene>
    <name evidence="2" type="ORF">GTHE00462_LOCUS19335</name>
</gene>
<accession>A0A7S4NTE0</accession>
<dbReference type="EMBL" id="HBKN01024827">
    <property type="protein sequence ID" value="CAE2307326.1"/>
    <property type="molecule type" value="Transcribed_RNA"/>
</dbReference>
<evidence type="ECO:0000256" key="1">
    <source>
        <dbReference type="SAM" id="MobiDB-lite"/>
    </source>
</evidence>